<organism evidence="2 3">
    <name type="scientific">Micromonospora globbae</name>
    <dbReference type="NCBI Taxonomy" id="1894969"/>
    <lineage>
        <taxon>Bacteria</taxon>
        <taxon>Bacillati</taxon>
        <taxon>Actinomycetota</taxon>
        <taxon>Actinomycetes</taxon>
        <taxon>Micromonosporales</taxon>
        <taxon>Micromonosporaceae</taxon>
        <taxon>Micromonospora</taxon>
    </lineage>
</organism>
<reference evidence="2" key="1">
    <citation type="submission" date="2022-10" db="EMBL/GenBank/DDBJ databases">
        <title>The complete genomes of actinobacterial strains from the NBC collection.</title>
        <authorList>
            <person name="Joergensen T.S."/>
            <person name="Alvarez Arevalo M."/>
            <person name="Sterndorff E.B."/>
            <person name="Faurdal D."/>
            <person name="Vuksanovic O."/>
            <person name="Mourched A.-S."/>
            <person name="Charusanti P."/>
            <person name="Shaw S."/>
            <person name="Blin K."/>
            <person name="Weber T."/>
        </authorList>
    </citation>
    <scope>NUCLEOTIDE SEQUENCE</scope>
    <source>
        <strain evidence="2">NBC_00256</strain>
    </source>
</reference>
<evidence type="ECO:0000313" key="2">
    <source>
        <dbReference type="EMBL" id="WUP47276.1"/>
    </source>
</evidence>
<evidence type="ECO:0000313" key="3">
    <source>
        <dbReference type="Proteomes" id="UP001432190"/>
    </source>
</evidence>
<evidence type="ECO:0000256" key="1">
    <source>
        <dbReference type="SAM" id="MobiDB-lite"/>
    </source>
</evidence>
<gene>
    <name evidence="2" type="ORF">OG994_16630</name>
</gene>
<dbReference type="RefSeq" id="WP_328850258.1">
    <property type="nucleotide sequence ID" value="NZ_CP108084.1"/>
</dbReference>
<accession>A0ABZ1RYM4</accession>
<protein>
    <recommendedName>
        <fullName evidence="4">DUF2442 domain-containing protein</fullName>
    </recommendedName>
</protein>
<feature type="region of interest" description="Disordered" evidence="1">
    <location>
        <begin position="80"/>
        <end position="101"/>
    </location>
</feature>
<keyword evidence="3" id="KW-1185">Reference proteome</keyword>
<dbReference type="Proteomes" id="UP001432190">
    <property type="component" value="Chromosome"/>
</dbReference>
<proteinExistence type="predicted"/>
<dbReference type="EMBL" id="CP108084">
    <property type="protein sequence ID" value="WUP47276.1"/>
    <property type="molecule type" value="Genomic_DNA"/>
</dbReference>
<name>A0ABZ1RYM4_9ACTN</name>
<sequence>MPSLIIELGVEMEDGSTYKVVADQRDIARFEVQPFGFPAAQMEEKLSMGMLRFLAWSAMTRQQLTTLKWPEFDAKCVEAGPLDDEESEVPANAEDPSIPGQ</sequence>
<evidence type="ECO:0008006" key="4">
    <source>
        <dbReference type="Google" id="ProtNLM"/>
    </source>
</evidence>